<dbReference type="SUPFAM" id="SSF52833">
    <property type="entry name" value="Thioredoxin-like"/>
    <property type="match status" value="1"/>
</dbReference>
<comment type="catalytic activity">
    <reaction evidence="4">
        <text>[glutaredoxin]-dithiol + arsenate + glutathione + H(+) = glutathionyl-S-S-[glutaredoxin] + arsenite + H2O</text>
        <dbReference type="Rhea" id="RHEA:22016"/>
        <dbReference type="Rhea" id="RHEA-COMP:10729"/>
        <dbReference type="Rhea" id="RHEA-COMP:17668"/>
        <dbReference type="ChEBI" id="CHEBI:15377"/>
        <dbReference type="ChEBI" id="CHEBI:15378"/>
        <dbReference type="ChEBI" id="CHEBI:29242"/>
        <dbReference type="ChEBI" id="CHEBI:29950"/>
        <dbReference type="ChEBI" id="CHEBI:48597"/>
        <dbReference type="ChEBI" id="CHEBI:57925"/>
        <dbReference type="ChEBI" id="CHEBI:146199"/>
        <dbReference type="EC" id="1.20.4.1"/>
    </reaction>
</comment>
<dbReference type="InterPro" id="IPR006660">
    <property type="entry name" value="Arsenate_reductase-like"/>
</dbReference>
<dbReference type="EC" id="1.20.4.1" evidence="4"/>
<keyword evidence="6" id="KW-1185">Reference proteome</keyword>
<accession>G2DDF0</accession>
<evidence type="ECO:0000256" key="2">
    <source>
        <dbReference type="ARBA" id="ARBA00023002"/>
    </source>
</evidence>
<dbReference type="NCBIfam" id="TIGR00014">
    <property type="entry name" value="arsC"/>
    <property type="match status" value="1"/>
</dbReference>
<dbReference type="Proteomes" id="UP000004491">
    <property type="component" value="Unassembled WGS sequence"/>
</dbReference>
<protein>
    <recommendedName>
        <fullName evidence="4">Arsenate reductase</fullName>
        <ecNumber evidence="4">1.20.4.1</ecNumber>
    </recommendedName>
</protein>
<dbReference type="GO" id="GO:0008794">
    <property type="term" value="F:arsenate reductase (glutaredoxin) activity"/>
    <property type="evidence" value="ECO:0007669"/>
    <property type="project" value="UniProtKB-UniRule"/>
</dbReference>
<evidence type="ECO:0000313" key="6">
    <source>
        <dbReference type="Proteomes" id="UP000004491"/>
    </source>
</evidence>
<dbReference type="PANTHER" id="PTHR30041:SF4">
    <property type="entry name" value="ARSENATE REDUCTASE"/>
    <property type="match status" value="1"/>
</dbReference>
<dbReference type="PATRIC" id="fig|1048808.3.peg.1631"/>
<evidence type="ECO:0000256" key="1">
    <source>
        <dbReference type="ARBA" id="ARBA00007198"/>
    </source>
</evidence>
<reference evidence="5" key="1">
    <citation type="journal article" date="2011" name="ISME J.">
        <title>The endosymbionts of the deep-sea tubeworms Riftia pachyptila and Tevnia jerichonana share an identical physiology as revealed by proteogenomic analyses.</title>
        <authorList>
            <person name="Gardebrecht A."/>
            <person name="Markert S."/>
            <person name="Felbeck H."/>
            <person name="Thuermer A."/>
            <person name="Albrecht D."/>
            <person name="Wollherr A."/>
            <person name="Kabisch J."/>
            <person name="Lehmann R."/>
            <person name="Daniel R."/>
            <person name="Liesegang H."/>
            <person name="Hecker M."/>
            <person name="Sievert S.M."/>
            <person name="Schweder T."/>
        </authorList>
    </citation>
    <scope>NUCLEOTIDE SEQUENCE [LARGE SCALE GENOMIC DNA]</scope>
</reference>
<sequence length="123" mass="14341">MPNRKENRMSLEIYYNPRCSKCRLTLQLLEEKGETAEVIEYLKTPPSREQLEQILDMLGLQPRELMRKKEAEYKELKLADEGLSREQLIDAMLTHPKLIERPIVIKDGKAAIGRPPELILEIL</sequence>
<dbReference type="InterPro" id="IPR036249">
    <property type="entry name" value="Thioredoxin-like_sf"/>
</dbReference>
<evidence type="ECO:0000256" key="3">
    <source>
        <dbReference type="PROSITE-ProRule" id="PRU01282"/>
    </source>
</evidence>
<comment type="similarity">
    <text evidence="1 3 4">Belongs to the ArsC family.</text>
</comment>
<comment type="caution">
    <text evidence="5">The sequence shown here is derived from an EMBL/GenBank/DDBJ whole genome shotgun (WGS) entry which is preliminary data.</text>
</comment>
<evidence type="ECO:0000313" key="5">
    <source>
        <dbReference type="EMBL" id="EGV51351.1"/>
    </source>
</evidence>
<dbReference type="CDD" id="cd03034">
    <property type="entry name" value="ArsC_ArsC"/>
    <property type="match status" value="1"/>
</dbReference>
<dbReference type="PROSITE" id="PS51353">
    <property type="entry name" value="ARSC"/>
    <property type="match status" value="1"/>
</dbReference>
<dbReference type="Gene3D" id="3.40.30.10">
    <property type="entry name" value="Glutaredoxin"/>
    <property type="match status" value="1"/>
</dbReference>
<dbReference type="InterPro" id="IPR006659">
    <property type="entry name" value="Arsenate_reductase"/>
</dbReference>
<evidence type="ECO:0000256" key="4">
    <source>
        <dbReference type="RuleBase" id="RU362029"/>
    </source>
</evidence>
<gene>
    <name evidence="5" type="ORF">Rifp1Sym_bm00120</name>
</gene>
<organism evidence="5 6">
    <name type="scientific">endosymbiont of Riftia pachyptila</name>
    <name type="common">vent Ph05</name>
    <dbReference type="NCBI Taxonomy" id="1048808"/>
    <lineage>
        <taxon>Bacteria</taxon>
        <taxon>Pseudomonadati</taxon>
        <taxon>Pseudomonadota</taxon>
        <taxon>Gammaproteobacteria</taxon>
        <taxon>sulfur-oxidizing symbionts</taxon>
    </lineage>
</organism>
<dbReference type="AlphaFoldDB" id="G2DDF0"/>
<dbReference type="Pfam" id="PF03960">
    <property type="entry name" value="ArsC"/>
    <property type="match status" value="1"/>
</dbReference>
<dbReference type="PANTHER" id="PTHR30041">
    <property type="entry name" value="ARSENATE REDUCTASE"/>
    <property type="match status" value="1"/>
</dbReference>
<keyword evidence="2 4" id="KW-0560">Oxidoreductase</keyword>
<name>G2DDF0_9GAMM</name>
<dbReference type="EMBL" id="AFOC01000040">
    <property type="protein sequence ID" value="EGV51351.1"/>
    <property type="molecule type" value="Genomic_DNA"/>
</dbReference>
<proteinExistence type="inferred from homology"/>